<dbReference type="EMBL" id="JBHMFI010000001">
    <property type="protein sequence ID" value="MFB9073758.1"/>
    <property type="molecule type" value="Genomic_DNA"/>
</dbReference>
<gene>
    <name evidence="9" type="ORF">ACFFX0_22160</name>
</gene>
<dbReference type="PROSITE" id="PS50928">
    <property type="entry name" value="ABC_TM1"/>
    <property type="match status" value="1"/>
</dbReference>
<evidence type="ECO:0000256" key="1">
    <source>
        <dbReference type="ARBA" id="ARBA00004651"/>
    </source>
</evidence>
<feature type="domain" description="ABC transmembrane type-1" evidence="8">
    <location>
        <begin position="1"/>
        <end position="175"/>
    </location>
</feature>
<evidence type="ECO:0000256" key="5">
    <source>
        <dbReference type="ARBA" id="ARBA00022989"/>
    </source>
</evidence>
<protein>
    <submittedName>
        <fullName evidence="9">ABC transporter permease</fullName>
    </submittedName>
</protein>
<evidence type="ECO:0000256" key="6">
    <source>
        <dbReference type="ARBA" id="ARBA00023136"/>
    </source>
</evidence>
<proteinExistence type="inferred from homology"/>
<evidence type="ECO:0000256" key="2">
    <source>
        <dbReference type="ARBA" id="ARBA00022448"/>
    </source>
</evidence>
<dbReference type="PANTHER" id="PTHR43386:SF25">
    <property type="entry name" value="PEPTIDE ABC TRANSPORTER PERMEASE PROTEIN"/>
    <property type="match status" value="1"/>
</dbReference>
<keyword evidence="5 7" id="KW-1133">Transmembrane helix</keyword>
<dbReference type="Proteomes" id="UP001589575">
    <property type="component" value="Unassembled WGS sequence"/>
</dbReference>
<evidence type="ECO:0000313" key="9">
    <source>
        <dbReference type="EMBL" id="MFB9073758.1"/>
    </source>
</evidence>
<dbReference type="PANTHER" id="PTHR43386">
    <property type="entry name" value="OLIGOPEPTIDE TRANSPORT SYSTEM PERMEASE PROTEIN APPC"/>
    <property type="match status" value="1"/>
</dbReference>
<evidence type="ECO:0000259" key="8">
    <source>
        <dbReference type="PROSITE" id="PS50928"/>
    </source>
</evidence>
<reference evidence="9 10" key="1">
    <citation type="submission" date="2024-09" db="EMBL/GenBank/DDBJ databases">
        <authorList>
            <person name="Sun Q."/>
            <person name="Mori K."/>
        </authorList>
    </citation>
    <scope>NUCLEOTIDE SEQUENCE [LARGE SCALE GENOMIC DNA]</scope>
    <source>
        <strain evidence="9 10">CCM 7609</strain>
    </source>
</reference>
<evidence type="ECO:0000256" key="3">
    <source>
        <dbReference type="ARBA" id="ARBA00022475"/>
    </source>
</evidence>
<accession>A0ABV5G496</accession>
<dbReference type="CDD" id="cd06261">
    <property type="entry name" value="TM_PBP2"/>
    <property type="match status" value="1"/>
</dbReference>
<keyword evidence="6 7" id="KW-0472">Membrane</keyword>
<name>A0ABV5G496_9MICC</name>
<comment type="similarity">
    <text evidence="7">Belongs to the binding-protein-dependent transport system permease family.</text>
</comment>
<dbReference type="Pfam" id="PF00528">
    <property type="entry name" value="BPD_transp_1"/>
    <property type="match status" value="1"/>
</dbReference>
<keyword evidence="2 7" id="KW-0813">Transport</keyword>
<keyword evidence="3" id="KW-1003">Cell membrane</keyword>
<evidence type="ECO:0000313" key="10">
    <source>
        <dbReference type="Proteomes" id="UP001589575"/>
    </source>
</evidence>
<feature type="transmembrane region" description="Helical" evidence="7">
    <location>
        <begin position="153"/>
        <end position="178"/>
    </location>
</feature>
<comment type="caution">
    <text evidence="9">The sequence shown here is derived from an EMBL/GenBank/DDBJ whole genome shotgun (WGS) entry which is preliminary data.</text>
</comment>
<feature type="transmembrane region" description="Helical" evidence="7">
    <location>
        <begin position="28"/>
        <end position="61"/>
    </location>
</feature>
<organism evidence="9 10">
    <name type="scientific">Citricoccus parietis</name>
    <dbReference type="NCBI Taxonomy" id="592307"/>
    <lineage>
        <taxon>Bacteria</taxon>
        <taxon>Bacillati</taxon>
        <taxon>Actinomycetota</taxon>
        <taxon>Actinomycetes</taxon>
        <taxon>Micrococcales</taxon>
        <taxon>Micrococcaceae</taxon>
        <taxon>Citricoccus</taxon>
    </lineage>
</organism>
<dbReference type="Gene3D" id="1.10.3720.10">
    <property type="entry name" value="MetI-like"/>
    <property type="match status" value="1"/>
</dbReference>
<dbReference type="SUPFAM" id="SSF161098">
    <property type="entry name" value="MetI-like"/>
    <property type="match status" value="1"/>
</dbReference>
<sequence length="186" mass="19601">MGLAVVFGSWAALGGRWADAVIGRAIEVLFAFPILLLAMVFIAVYGPSVQTLILAVGLGIAPGYARMVRAQVMSVRRSGYVQAAQALGHHPGRVLVQHILPNALRPLLAVLTLGIGQSIVWASGLAFLGFGVAPPSPEWGALLEAGRPYIIEAWWLEIIPGLAVLATALTATVLGKFVESTLEGER</sequence>
<evidence type="ECO:0000256" key="7">
    <source>
        <dbReference type="RuleBase" id="RU363032"/>
    </source>
</evidence>
<dbReference type="InterPro" id="IPR035906">
    <property type="entry name" value="MetI-like_sf"/>
</dbReference>
<dbReference type="InterPro" id="IPR050366">
    <property type="entry name" value="BP-dependent_transpt_permease"/>
</dbReference>
<feature type="transmembrane region" description="Helical" evidence="7">
    <location>
        <begin position="107"/>
        <end position="133"/>
    </location>
</feature>
<keyword evidence="4 7" id="KW-0812">Transmembrane</keyword>
<dbReference type="InterPro" id="IPR000515">
    <property type="entry name" value="MetI-like"/>
</dbReference>
<comment type="subcellular location">
    <subcellularLocation>
        <location evidence="1 7">Cell membrane</location>
        <topology evidence="1 7">Multi-pass membrane protein</topology>
    </subcellularLocation>
</comment>
<evidence type="ECO:0000256" key="4">
    <source>
        <dbReference type="ARBA" id="ARBA00022692"/>
    </source>
</evidence>
<keyword evidence="10" id="KW-1185">Reference proteome</keyword>